<gene>
    <name evidence="2" type="ORF">PBT88_09945</name>
</gene>
<evidence type="ECO:0000313" key="2">
    <source>
        <dbReference type="EMBL" id="WBO24389.1"/>
    </source>
</evidence>
<evidence type="ECO:0000313" key="3">
    <source>
        <dbReference type="Proteomes" id="UP001210865"/>
    </source>
</evidence>
<dbReference type="InterPro" id="IPR037232">
    <property type="entry name" value="NADH_quin_OxRdtase_su_C/D-like"/>
</dbReference>
<evidence type="ECO:0000259" key="1">
    <source>
        <dbReference type="Pfam" id="PF00329"/>
    </source>
</evidence>
<reference evidence="2 3" key="1">
    <citation type="submission" date="2022-12" db="EMBL/GenBank/DDBJ databases">
        <title>Sphingomonas abieness sp. nov., an endophytic bacterium isolated from Abies koreana.</title>
        <authorList>
            <person name="Jiang L."/>
            <person name="Lee J."/>
        </authorList>
    </citation>
    <scope>NUCLEOTIDE SEQUENCE [LARGE SCALE GENOMIC DNA]</scope>
    <source>
        <strain evidence="3">PAMB 00755</strain>
    </source>
</reference>
<dbReference type="RefSeq" id="WP_270079015.1">
    <property type="nucleotide sequence ID" value="NZ_CP115174.1"/>
</dbReference>
<protein>
    <submittedName>
        <fullName evidence="2">NADH-quinone oxidoreductase subunit C</fullName>
    </submittedName>
</protein>
<dbReference type="Proteomes" id="UP001210865">
    <property type="component" value="Chromosome"/>
</dbReference>
<dbReference type="EMBL" id="CP115174">
    <property type="protein sequence ID" value="WBO24389.1"/>
    <property type="molecule type" value="Genomic_DNA"/>
</dbReference>
<organism evidence="2 3">
    <name type="scientific">Sphingomonas abietis</name>
    <dbReference type="NCBI Taxonomy" id="3012344"/>
    <lineage>
        <taxon>Bacteria</taxon>
        <taxon>Pseudomonadati</taxon>
        <taxon>Pseudomonadota</taxon>
        <taxon>Alphaproteobacteria</taxon>
        <taxon>Sphingomonadales</taxon>
        <taxon>Sphingomonadaceae</taxon>
        <taxon>Sphingomonas</taxon>
    </lineage>
</organism>
<dbReference type="Gene3D" id="3.30.460.80">
    <property type="entry name" value="NADH:ubiquinone oxidoreductase, 30kDa subunit"/>
    <property type="match status" value="1"/>
</dbReference>
<name>A0ABY7NWV2_9SPHN</name>
<sequence length="192" mass="20593">MSPGRERAEGDSMSTSSSIGDEAAFLPRLRSLLGEVTTTPSRNGRMVAWVSLADPKALVPAASALKQIGARLSVITAFARDPAGASPLAYTFDVAGDTVTLRLRVEADAGVETIVPIFRNADWLEREVMELFDVRITGRPHNRRLFLDESVDGQALERLLPLSIVSNAASTELLFDRIAEAAKAGRDDGGEA</sequence>
<feature type="domain" description="NADH:ubiquinone oxidoreductase 30kDa subunit" evidence="1">
    <location>
        <begin position="54"/>
        <end position="158"/>
    </location>
</feature>
<dbReference type="Pfam" id="PF00329">
    <property type="entry name" value="Complex1_30kDa"/>
    <property type="match status" value="1"/>
</dbReference>
<keyword evidence="3" id="KW-1185">Reference proteome</keyword>
<dbReference type="InterPro" id="IPR001268">
    <property type="entry name" value="NADH_UbQ_OxRdtase_30kDa_su"/>
</dbReference>
<dbReference type="SUPFAM" id="SSF143243">
    <property type="entry name" value="Nqo5-like"/>
    <property type="match status" value="1"/>
</dbReference>
<proteinExistence type="predicted"/>
<accession>A0ABY7NWV2</accession>